<accession>A0A832G327</accession>
<evidence type="ECO:0000256" key="1">
    <source>
        <dbReference type="ARBA" id="ARBA00000830"/>
    </source>
</evidence>
<name>A0A832G327_9BACT</name>
<sequence length="213" mass="24899">MKSNIKYLIWDWNGTLFNDVHLGVSIINNLLKNNNLQPLTYEEYRNIFTFPVYEYYQKAGFDFNKTSFEILGRMFMDDYERRKYEMNLFKGAREILQYAKDKGLKQSVLSAYKHDTLLEVLQYYDIIKFFDNVSGLDNIYAGSKEKLGLELRKKINLRKEEILFIGDTLHDADVAKVMNVECVLISNGHQSPEKLKANGNVVISDILELKNIL</sequence>
<evidence type="ECO:0000256" key="4">
    <source>
        <dbReference type="ARBA" id="ARBA00013078"/>
    </source>
</evidence>
<dbReference type="SUPFAM" id="SSF56784">
    <property type="entry name" value="HAD-like"/>
    <property type="match status" value="1"/>
</dbReference>
<evidence type="ECO:0000313" key="5">
    <source>
        <dbReference type="EMBL" id="HGT48788.1"/>
    </source>
</evidence>
<comment type="similarity">
    <text evidence="3">Belongs to the HAD-like hydrolase superfamily. CbbY/CbbZ/Gph/YieH family.</text>
</comment>
<organism evidence="5">
    <name type="scientific">Ignavibacterium album</name>
    <dbReference type="NCBI Taxonomy" id="591197"/>
    <lineage>
        <taxon>Bacteria</taxon>
        <taxon>Pseudomonadati</taxon>
        <taxon>Ignavibacteriota</taxon>
        <taxon>Ignavibacteria</taxon>
        <taxon>Ignavibacteriales</taxon>
        <taxon>Ignavibacteriaceae</taxon>
        <taxon>Ignavibacterium</taxon>
    </lineage>
</organism>
<dbReference type="Gene3D" id="3.40.50.1000">
    <property type="entry name" value="HAD superfamily/HAD-like"/>
    <property type="match status" value="1"/>
</dbReference>
<reference evidence="5" key="1">
    <citation type="journal article" date="2020" name="mSystems">
        <title>Genome- and Community-Level Interaction Insights into Carbon Utilization and Element Cycling Functions of Hydrothermarchaeota in Hydrothermal Sediment.</title>
        <authorList>
            <person name="Zhou Z."/>
            <person name="Liu Y."/>
            <person name="Xu W."/>
            <person name="Pan J."/>
            <person name="Luo Z.H."/>
            <person name="Li M."/>
        </authorList>
    </citation>
    <scope>NUCLEOTIDE SEQUENCE [LARGE SCALE GENOMIC DNA]</scope>
    <source>
        <strain evidence="5">SpSt-500</strain>
    </source>
</reference>
<dbReference type="Pfam" id="PF13419">
    <property type="entry name" value="HAD_2"/>
    <property type="match status" value="1"/>
</dbReference>
<dbReference type="GO" id="GO:0008967">
    <property type="term" value="F:phosphoglycolate phosphatase activity"/>
    <property type="evidence" value="ECO:0007669"/>
    <property type="project" value="UniProtKB-EC"/>
</dbReference>
<dbReference type="InterPro" id="IPR041492">
    <property type="entry name" value="HAD_2"/>
</dbReference>
<dbReference type="PANTHER" id="PTHR43434">
    <property type="entry name" value="PHOSPHOGLYCOLATE PHOSPHATASE"/>
    <property type="match status" value="1"/>
</dbReference>
<dbReference type="SFLD" id="SFLDG01129">
    <property type="entry name" value="C1.5:_HAD__Beta-PGM__Phosphata"/>
    <property type="match status" value="1"/>
</dbReference>
<dbReference type="SFLD" id="SFLDS00003">
    <property type="entry name" value="Haloacid_Dehalogenase"/>
    <property type="match status" value="1"/>
</dbReference>
<comment type="pathway">
    <text evidence="2">Organic acid metabolism; glycolate biosynthesis; glycolate from 2-phosphoglycolate: step 1/1.</text>
</comment>
<keyword evidence="5" id="KW-0378">Hydrolase</keyword>
<dbReference type="InterPro" id="IPR023198">
    <property type="entry name" value="PGP-like_dom2"/>
</dbReference>
<comment type="catalytic activity">
    <reaction evidence="1">
        <text>2-phosphoglycolate + H2O = glycolate + phosphate</text>
        <dbReference type="Rhea" id="RHEA:14369"/>
        <dbReference type="ChEBI" id="CHEBI:15377"/>
        <dbReference type="ChEBI" id="CHEBI:29805"/>
        <dbReference type="ChEBI" id="CHEBI:43474"/>
        <dbReference type="ChEBI" id="CHEBI:58033"/>
        <dbReference type="EC" id="3.1.3.18"/>
    </reaction>
</comment>
<comment type="caution">
    <text evidence="5">The sequence shown here is derived from an EMBL/GenBank/DDBJ whole genome shotgun (WGS) entry which is preliminary data.</text>
</comment>
<evidence type="ECO:0000256" key="3">
    <source>
        <dbReference type="ARBA" id="ARBA00006171"/>
    </source>
</evidence>
<dbReference type="PANTHER" id="PTHR43434:SF1">
    <property type="entry name" value="PHOSPHOGLYCOLATE PHOSPHATASE"/>
    <property type="match status" value="1"/>
</dbReference>
<dbReference type="Gene3D" id="1.10.150.240">
    <property type="entry name" value="Putative phosphatase, domain 2"/>
    <property type="match status" value="1"/>
</dbReference>
<proteinExistence type="inferred from homology"/>
<dbReference type="GO" id="GO:0006281">
    <property type="term" value="P:DNA repair"/>
    <property type="evidence" value="ECO:0007669"/>
    <property type="project" value="TreeGrafter"/>
</dbReference>
<dbReference type="InterPro" id="IPR036412">
    <property type="entry name" value="HAD-like_sf"/>
</dbReference>
<protein>
    <recommendedName>
        <fullName evidence="4">phosphoglycolate phosphatase</fullName>
        <ecNumber evidence="4">3.1.3.18</ecNumber>
    </recommendedName>
</protein>
<dbReference type="EMBL" id="DSVI01000019">
    <property type="protein sequence ID" value="HGT48788.1"/>
    <property type="molecule type" value="Genomic_DNA"/>
</dbReference>
<gene>
    <name evidence="5" type="ORF">ENS56_12175</name>
</gene>
<evidence type="ECO:0000256" key="2">
    <source>
        <dbReference type="ARBA" id="ARBA00004818"/>
    </source>
</evidence>
<dbReference type="InterPro" id="IPR050155">
    <property type="entry name" value="HAD-like_hydrolase_sf"/>
</dbReference>
<dbReference type="AlphaFoldDB" id="A0A832G327"/>
<dbReference type="GO" id="GO:0005829">
    <property type="term" value="C:cytosol"/>
    <property type="evidence" value="ECO:0007669"/>
    <property type="project" value="TreeGrafter"/>
</dbReference>
<dbReference type="EC" id="3.1.3.18" evidence="4"/>
<dbReference type="InterPro" id="IPR023214">
    <property type="entry name" value="HAD_sf"/>
</dbReference>